<accession>A0A371CUI5</accession>
<dbReference type="AlphaFoldDB" id="A0A371CUI5"/>
<evidence type="ECO:0000313" key="2">
    <source>
        <dbReference type="Proteomes" id="UP000256964"/>
    </source>
</evidence>
<gene>
    <name evidence="1" type="ORF">OH76DRAFT_1132509</name>
</gene>
<keyword evidence="2" id="KW-1185">Reference proteome</keyword>
<name>A0A371CUI5_9APHY</name>
<dbReference type="EMBL" id="KZ857457">
    <property type="protein sequence ID" value="RDX43963.1"/>
    <property type="molecule type" value="Genomic_DNA"/>
</dbReference>
<proteinExistence type="predicted"/>
<reference evidence="1 2" key="1">
    <citation type="journal article" date="2018" name="Biotechnol. Biofuels">
        <title>Integrative visual omics of the white-rot fungus Polyporus brumalis exposes the biotechnological potential of its oxidative enzymes for delignifying raw plant biomass.</title>
        <authorList>
            <person name="Miyauchi S."/>
            <person name="Rancon A."/>
            <person name="Drula E."/>
            <person name="Hage H."/>
            <person name="Chaduli D."/>
            <person name="Favel A."/>
            <person name="Grisel S."/>
            <person name="Henrissat B."/>
            <person name="Herpoel-Gimbert I."/>
            <person name="Ruiz-Duenas F.J."/>
            <person name="Chevret D."/>
            <person name="Hainaut M."/>
            <person name="Lin J."/>
            <person name="Wang M."/>
            <person name="Pangilinan J."/>
            <person name="Lipzen A."/>
            <person name="Lesage-Meessen L."/>
            <person name="Navarro D."/>
            <person name="Riley R."/>
            <person name="Grigoriev I.V."/>
            <person name="Zhou S."/>
            <person name="Raouche S."/>
            <person name="Rosso M.N."/>
        </authorList>
    </citation>
    <scope>NUCLEOTIDE SEQUENCE [LARGE SCALE GENOMIC DNA]</scope>
    <source>
        <strain evidence="1 2">BRFM 1820</strain>
    </source>
</reference>
<evidence type="ECO:0000313" key="1">
    <source>
        <dbReference type="EMBL" id="RDX43963.1"/>
    </source>
</evidence>
<protein>
    <submittedName>
        <fullName evidence="1">Uncharacterized protein</fullName>
    </submittedName>
</protein>
<dbReference type="Proteomes" id="UP000256964">
    <property type="component" value="Unassembled WGS sequence"/>
</dbReference>
<organism evidence="1 2">
    <name type="scientific">Lentinus brumalis</name>
    <dbReference type="NCBI Taxonomy" id="2498619"/>
    <lineage>
        <taxon>Eukaryota</taxon>
        <taxon>Fungi</taxon>
        <taxon>Dikarya</taxon>
        <taxon>Basidiomycota</taxon>
        <taxon>Agaricomycotina</taxon>
        <taxon>Agaricomycetes</taxon>
        <taxon>Polyporales</taxon>
        <taxon>Polyporaceae</taxon>
        <taxon>Lentinus</taxon>
    </lineage>
</organism>
<sequence length="75" mass="8418">MCHCGVSVLPPSRCCSSSLGNGTTVSCHHGRYRRCRMSRVHTGCTRWAATVWDNCLAELESSPWGLLFRRCLFGR</sequence>